<protein>
    <submittedName>
        <fullName evidence="1">Uncharacterized protein</fullName>
    </submittedName>
</protein>
<dbReference type="RefSeq" id="WP_270452589.1">
    <property type="nucleotide sequence ID" value="NZ_JADPIE010000001.1"/>
</dbReference>
<comment type="caution">
    <text evidence="1">The sequence shown here is derived from an EMBL/GenBank/DDBJ whole genome shotgun (WGS) entry which is preliminary data.</text>
</comment>
<keyword evidence="2" id="KW-1185">Reference proteome</keyword>
<dbReference type="AlphaFoldDB" id="A0A931ANC0"/>
<proteinExistence type="predicted"/>
<organism evidence="1 2">
    <name type="scientific">Halonatronomonas betaini</name>
    <dbReference type="NCBI Taxonomy" id="2778430"/>
    <lineage>
        <taxon>Bacteria</taxon>
        <taxon>Bacillati</taxon>
        <taxon>Bacillota</taxon>
        <taxon>Clostridia</taxon>
        <taxon>Halanaerobiales</taxon>
        <taxon>Halarsenatibacteraceae</taxon>
        <taxon>Halonatronomonas</taxon>
    </lineage>
</organism>
<name>A0A931ANC0_9FIRM</name>
<dbReference type="Proteomes" id="UP000621436">
    <property type="component" value="Unassembled WGS sequence"/>
</dbReference>
<dbReference type="Pfam" id="PF18849">
    <property type="entry name" value="baeRF_family7"/>
    <property type="match status" value="1"/>
</dbReference>
<sequence length="381" mass="43890">MDKIKREEVKKLISETNQPCISIYMPTEKSEGNAYNKMKIRFKNLTRAARKKLKDNWGMSEKEIDEILEPLVGLENDKDFWLDEQSQGLAFYISPDQYKSYRLPVKFEEEIKVGENFDFRQIVPAVFEDNSFYLLALSRNNTRIFYCDDENIEKVELENLPASFEEIFETGNLEVNIQRASSSTGGDTGIYHGQGGVEGDTEEDLLQYFRLVDEAVTPYLNQLGAPLALMCVEEIYPYYEKANNYDNLLEEFVKGSPGKMKKEEIYSQAKDVILPELNKEKENAIEKYKELISSGKTEKELEKILPETVHGKVEFLLLSSSANKQGNYDLSDDKIIEEEPDHDFDLYNYAVLNTILNGGKVYLLSDEQMPDDTDIGAVYRY</sequence>
<reference evidence="1" key="1">
    <citation type="submission" date="2020-11" db="EMBL/GenBank/DDBJ databases">
        <title>Halonatronomonas betainensis gen. nov., sp. nov. a novel haloalkaliphilic representative of the family Halanaerobiacae capable of betaine degradation.</title>
        <authorList>
            <person name="Boltyanskaya Y."/>
            <person name="Kevbrin V."/>
            <person name="Detkova E."/>
            <person name="Grouzdev D.S."/>
            <person name="Koziaeva V."/>
            <person name="Zhilina T."/>
        </authorList>
    </citation>
    <scope>NUCLEOTIDE SEQUENCE</scope>
    <source>
        <strain evidence="1">Z-7014</strain>
    </source>
</reference>
<accession>A0A931ANC0</accession>
<dbReference type="EMBL" id="JADPIE010000001">
    <property type="protein sequence ID" value="MBF8435892.1"/>
    <property type="molecule type" value="Genomic_DNA"/>
</dbReference>
<evidence type="ECO:0000313" key="1">
    <source>
        <dbReference type="EMBL" id="MBF8435892.1"/>
    </source>
</evidence>
<evidence type="ECO:0000313" key="2">
    <source>
        <dbReference type="Proteomes" id="UP000621436"/>
    </source>
</evidence>
<gene>
    <name evidence="1" type="ORF">I0Q91_02265</name>
</gene>
<dbReference type="InterPro" id="IPR040837">
    <property type="entry name" value="Bact_RF_family7"/>
</dbReference>